<reference evidence="2" key="1">
    <citation type="submission" date="2016-07" db="EMBL/GenBank/DDBJ databases">
        <authorList>
            <person name="Florea S."/>
            <person name="Webb J.S."/>
            <person name="Jaromczyk J."/>
            <person name="Schardl C.L."/>
        </authorList>
    </citation>
    <scope>NUCLEOTIDE SEQUENCE [LARGE SCALE GENOMIC DNA]</scope>
    <source>
        <strain evidence="2">Z6</strain>
    </source>
</reference>
<dbReference type="AlphaFoldDB" id="A0A1C0A703"/>
<evidence type="ECO:0000313" key="1">
    <source>
        <dbReference type="EMBL" id="OCL26023.1"/>
    </source>
</evidence>
<sequence length="288" mass="34127">MCRLNLRVDFAFKKLFGSEENKNILISFINSVLDEEDQITDIILKNPYNSKSFKNDKLSILDVKAVDEKGVWYNIEMQITDQDYYDKRALYYWARLYTGQLESGVNYDKLEKTIVINVLNFNCLDEEDYHNVYKLFNTQSKEELIDHLEIHFIELEKYNKDLSEVQTALDRWTEFLKRAHEYNKNQIPAQLAEIKSIEKAIRVLDAMYLNEDERELYEARLKWLRDEEMALKKAEEKGREEGRREGVEEGKKEMVNNLLKLGVEIDKIIEASGLSKEEIQNLRNSIED</sequence>
<dbReference type="RefSeq" id="WP_068717426.1">
    <property type="nucleotide sequence ID" value="NZ_LWDV01000009.1"/>
</dbReference>
<accession>A0A1C0A703</accession>
<comment type="caution">
    <text evidence="1">The sequence shown here is derived from an EMBL/GenBank/DDBJ whole genome shotgun (WGS) entry which is preliminary data.</text>
</comment>
<dbReference type="Proteomes" id="UP000093514">
    <property type="component" value="Unassembled WGS sequence"/>
</dbReference>
<dbReference type="PANTHER" id="PTHR41317">
    <property type="entry name" value="PD-(D_E)XK NUCLEASE FAMILY TRANSPOSASE"/>
    <property type="match status" value="1"/>
</dbReference>
<keyword evidence="2" id="KW-1185">Reference proteome</keyword>
<dbReference type="PANTHER" id="PTHR41317:SF1">
    <property type="entry name" value="PD-(D_E)XK NUCLEASE FAMILY TRANSPOSASE"/>
    <property type="match status" value="1"/>
</dbReference>
<dbReference type="OrthoDB" id="2973070at2"/>
<evidence type="ECO:0000313" key="2">
    <source>
        <dbReference type="Proteomes" id="UP000093514"/>
    </source>
</evidence>
<dbReference type="InterPro" id="IPR010106">
    <property type="entry name" value="RpnA"/>
</dbReference>
<organism evidence="1 2">
    <name type="scientific">Orenia metallireducens</name>
    <dbReference type="NCBI Taxonomy" id="1413210"/>
    <lineage>
        <taxon>Bacteria</taxon>
        <taxon>Bacillati</taxon>
        <taxon>Bacillota</taxon>
        <taxon>Clostridia</taxon>
        <taxon>Halanaerobiales</taxon>
        <taxon>Halobacteroidaceae</taxon>
        <taxon>Orenia</taxon>
    </lineage>
</organism>
<proteinExistence type="predicted"/>
<reference evidence="1 2" key="2">
    <citation type="submission" date="2016-08" db="EMBL/GenBank/DDBJ databases">
        <title>Orenia metallireducens sp. nov. strain Z6, a Novel Metal-reducing Firmicute from the Deep Subsurface.</title>
        <authorList>
            <person name="Maxim B.I."/>
            <person name="Kenneth K."/>
            <person name="Flynn T.M."/>
            <person name="Oloughlin E.J."/>
            <person name="Locke R.A."/>
            <person name="Weber J.R."/>
            <person name="Egan S.M."/>
            <person name="Mackie R.I."/>
            <person name="Cann I.K."/>
        </authorList>
    </citation>
    <scope>NUCLEOTIDE SEQUENCE [LARGE SCALE GENOMIC DNA]</scope>
    <source>
        <strain evidence="1 2">Z6</strain>
    </source>
</reference>
<gene>
    <name evidence="1" type="ORF">U472_08345</name>
</gene>
<dbReference type="Pfam" id="PF12784">
    <property type="entry name" value="PDDEXK_2"/>
    <property type="match status" value="1"/>
</dbReference>
<name>A0A1C0A703_9FIRM</name>
<dbReference type="NCBIfam" id="TIGR01784">
    <property type="entry name" value="T_den_put_tspse"/>
    <property type="match status" value="1"/>
</dbReference>
<protein>
    <submittedName>
        <fullName evidence="1">Transposase</fullName>
    </submittedName>
</protein>
<dbReference type="EMBL" id="LWDV01000009">
    <property type="protein sequence ID" value="OCL26023.1"/>
    <property type="molecule type" value="Genomic_DNA"/>
</dbReference>